<accession>A0A4Y7T5G6</accession>
<evidence type="ECO:0000313" key="2">
    <source>
        <dbReference type="EMBL" id="TEB28842.1"/>
    </source>
</evidence>
<feature type="region of interest" description="Disordered" evidence="1">
    <location>
        <begin position="447"/>
        <end position="476"/>
    </location>
</feature>
<evidence type="ECO:0000256" key="1">
    <source>
        <dbReference type="SAM" id="MobiDB-lite"/>
    </source>
</evidence>
<feature type="region of interest" description="Disordered" evidence="1">
    <location>
        <begin position="406"/>
        <end position="428"/>
    </location>
</feature>
<evidence type="ECO:0000313" key="3">
    <source>
        <dbReference type="Proteomes" id="UP000298030"/>
    </source>
</evidence>
<reference evidence="2 3" key="1">
    <citation type="journal article" date="2019" name="Nat. Ecol. Evol.">
        <title>Megaphylogeny resolves global patterns of mushroom evolution.</title>
        <authorList>
            <person name="Varga T."/>
            <person name="Krizsan K."/>
            <person name="Foldi C."/>
            <person name="Dima B."/>
            <person name="Sanchez-Garcia M."/>
            <person name="Sanchez-Ramirez S."/>
            <person name="Szollosi G.J."/>
            <person name="Szarkandi J.G."/>
            <person name="Papp V."/>
            <person name="Albert L."/>
            <person name="Andreopoulos W."/>
            <person name="Angelini C."/>
            <person name="Antonin V."/>
            <person name="Barry K.W."/>
            <person name="Bougher N.L."/>
            <person name="Buchanan P."/>
            <person name="Buyck B."/>
            <person name="Bense V."/>
            <person name="Catcheside P."/>
            <person name="Chovatia M."/>
            <person name="Cooper J."/>
            <person name="Damon W."/>
            <person name="Desjardin D."/>
            <person name="Finy P."/>
            <person name="Geml J."/>
            <person name="Haridas S."/>
            <person name="Hughes K."/>
            <person name="Justo A."/>
            <person name="Karasinski D."/>
            <person name="Kautmanova I."/>
            <person name="Kiss B."/>
            <person name="Kocsube S."/>
            <person name="Kotiranta H."/>
            <person name="LaButti K.M."/>
            <person name="Lechner B.E."/>
            <person name="Liimatainen K."/>
            <person name="Lipzen A."/>
            <person name="Lukacs Z."/>
            <person name="Mihaltcheva S."/>
            <person name="Morgado L.N."/>
            <person name="Niskanen T."/>
            <person name="Noordeloos M.E."/>
            <person name="Ohm R.A."/>
            <person name="Ortiz-Santana B."/>
            <person name="Ovrebo C."/>
            <person name="Racz N."/>
            <person name="Riley R."/>
            <person name="Savchenko A."/>
            <person name="Shiryaev A."/>
            <person name="Soop K."/>
            <person name="Spirin V."/>
            <person name="Szebenyi C."/>
            <person name="Tomsovsky M."/>
            <person name="Tulloss R.E."/>
            <person name="Uehling J."/>
            <person name="Grigoriev I.V."/>
            <person name="Vagvolgyi C."/>
            <person name="Papp T."/>
            <person name="Martin F.M."/>
            <person name="Miettinen O."/>
            <person name="Hibbett D.S."/>
            <person name="Nagy L.G."/>
        </authorList>
    </citation>
    <scope>NUCLEOTIDE SEQUENCE [LARGE SCALE GENOMIC DNA]</scope>
    <source>
        <strain evidence="2 3">FP101781</strain>
    </source>
</reference>
<feature type="compositionally biased region" description="Low complexity" evidence="1">
    <location>
        <begin position="62"/>
        <end position="80"/>
    </location>
</feature>
<name>A0A4Y7T5G6_COPMI</name>
<gene>
    <name evidence="2" type="ORF">FA13DRAFT_760746</name>
</gene>
<feature type="compositionally biased region" description="Polar residues" evidence="1">
    <location>
        <begin position="621"/>
        <end position="649"/>
    </location>
</feature>
<feature type="region of interest" description="Disordered" evidence="1">
    <location>
        <begin position="38"/>
        <end position="268"/>
    </location>
</feature>
<dbReference type="Proteomes" id="UP000298030">
    <property type="component" value="Unassembled WGS sequence"/>
</dbReference>
<feature type="region of interest" description="Disordered" evidence="1">
    <location>
        <begin position="592"/>
        <end position="655"/>
    </location>
</feature>
<keyword evidence="3" id="KW-1185">Reference proteome</keyword>
<feature type="compositionally biased region" description="Low complexity" evidence="1">
    <location>
        <begin position="406"/>
        <end position="416"/>
    </location>
</feature>
<proteinExistence type="predicted"/>
<dbReference type="EMBL" id="QPFP01000030">
    <property type="protein sequence ID" value="TEB28842.1"/>
    <property type="molecule type" value="Genomic_DNA"/>
</dbReference>
<sequence>MWGEMKGRVVSVKIRVPRKSAKGAKEKGEAKEVVGVDAPIEQSASVPSRLTRLGSRRSEPKVVTAAAEPSTSTPTEPVEVSMEEDDTDAPSTRTRGVKRKSLVLDEVVVDEAVEPTKDTLPPDEPTKRQKNGEGEERMVDDGGEREVDDKENADDIEQGDTRSSSPDIPLSAVLRSKPEPPHSDSGSIFGMDIDDEVPPTTDEDEVMSTASALPPPPWLSASIRLPSPASPTSPTSPTSPSSPPHYFPPTEAESAPGSQTVPESPEPALALPSLPMEIRALIEAFISRSPVVVVASRSRTADLLPHLELTPTLKTKSGSKALTLSGKGKGKAKTLTEEEQQAEWGYAWLGLFRILALSEESVTSTVKGAQITVRWRFRVEWVRGGEYMFRDAQREVDVGRPWWVSSSRSKPLSSVSSREKGYHRKSGKDEVRTPELYLAHWRAHPSYSRSLPVRPSSSTDATPTVPEDDNTKEDPSLELLPITFTATPFNVFLSPDAFPTGWFCAACGKVNAQNAMRHRRCASLLCAREEGSKVDTFATDLADIRGPHSSSPCVLPFNETWGVVDATSTSWANGMRVLGYYWGGWARPTPLDGAPSKPGAAAASSATLQGSGSAVLPPPSDSTSMATESSQPPQGATATTESNQMQVDPQPNIPVDAQSKSLVTALSTSDALANVQDNGELQMKRINSVWAKHVFTCNLPHLQKFAGELVTRVQTEVELVRGVGDPTSPFYEVFVRHSNAAF</sequence>
<dbReference type="AlphaFoldDB" id="A0A4Y7T5G6"/>
<feature type="compositionally biased region" description="Low complexity" evidence="1">
    <location>
        <begin position="219"/>
        <end position="239"/>
    </location>
</feature>
<comment type="caution">
    <text evidence="2">The sequence shown here is derived from an EMBL/GenBank/DDBJ whole genome shotgun (WGS) entry which is preliminary data.</text>
</comment>
<protein>
    <submittedName>
        <fullName evidence="2">Uncharacterized protein</fullName>
    </submittedName>
</protein>
<feature type="compositionally biased region" description="Basic and acidic residues" evidence="1">
    <location>
        <begin position="124"/>
        <end position="150"/>
    </location>
</feature>
<feature type="compositionally biased region" description="Low complexity" evidence="1">
    <location>
        <begin position="593"/>
        <end position="614"/>
    </location>
</feature>
<dbReference type="OrthoDB" id="2678679at2759"/>
<organism evidence="2 3">
    <name type="scientific">Coprinellus micaceus</name>
    <name type="common">Glistening ink-cap mushroom</name>
    <name type="synonym">Coprinus micaceus</name>
    <dbReference type="NCBI Taxonomy" id="71717"/>
    <lineage>
        <taxon>Eukaryota</taxon>
        <taxon>Fungi</taxon>
        <taxon>Dikarya</taxon>
        <taxon>Basidiomycota</taxon>
        <taxon>Agaricomycotina</taxon>
        <taxon>Agaricomycetes</taxon>
        <taxon>Agaricomycetidae</taxon>
        <taxon>Agaricales</taxon>
        <taxon>Agaricineae</taxon>
        <taxon>Psathyrellaceae</taxon>
        <taxon>Coprinellus</taxon>
    </lineage>
</organism>
<feature type="compositionally biased region" description="Acidic residues" evidence="1">
    <location>
        <begin position="192"/>
        <end position="206"/>
    </location>
</feature>